<dbReference type="InterPro" id="IPR036380">
    <property type="entry name" value="Isochorismatase-like_sf"/>
</dbReference>
<dbReference type="InterPro" id="IPR053152">
    <property type="entry name" value="Hydrolase_YcaC-like"/>
</dbReference>
<feature type="domain" description="Isochorismatase-like" evidence="3">
    <location>
        <begin position="33"/>
        <end position="181"/>
    </location>
</feature>
<dbReference type="Proteomes" id="UP000256645">
    <property type="component" value="Unassembled WGS sequence"/>
</dbReference>
<keyword evidence="2" id="KW-0732">Signal</keyword>
<dbReference type="EMBL" id="PDLM01000005">
    <property type="protein sequence ID" value="RDW77571.1"/>
    <property type="molecule type" value="Genomic_DNA"/>
</dbReference>
<dbReference type="Gene3D" id="3.40.50.850">
    <property type="entry name" value="Isochorismatase-like"/>
    <property type="match status" value="1"/>
</dbReference>
<proteinExistence type="inferred from homology"/>
<organism evidence="4 5">
    <name type="scientific">Coleophoma cylindrospora</name>
    <dbReference type="NCBI Taxonomy" id="1849047"/>
    <lineage>
        <taxon>Eukaryota</taxon>
        <taxon>Fungi</taxon>
        <taxon>Dikarya</taxon>
        <taxon>Ascomycota</taxon>
        <taxon>Pezizomycotina</taxon>
        <taxon>Leotiomycetes</taxon>
        <taxon>Helotiales</taxon>
        <taxon>Dermateaceae</taxon>
        <taxon>Coleophoma</taxon>
    </lineage>
</organism>
<reference evidence="4 5" key="1">
    <citation type="journal article" date="2018" name="IMA Fungus">
        <title>IMA Genome-F 9: Draft genome sequence of Annulohypoxylon stygium, Aspergillus mulundensis, Berkeleyomyces basicola (syn. Thielaviopsis basicola), Ceratocystis smalleyi, two Cercospora beticola strains, Coleophoma cylindrospora, Fusarium fracticaudum, Phialophora cf. hyalina, and Morchella septimelata.</title>
        <authorList>
            <person name="Wingfield B.D."/>
            <person name="Bills G.F."/>
            <person name="Dong Y."/>
            <person name="Huang W."/>
            <person name="Nel W.J."/>
            <person name="Swalarsk-Parry B.S."/>
            <person name="Vaghefi N."/>
            <person name="Wilken P.M."/>
            <person name="An Z."/>
            <person name="de Beer Z.W."/>
            <person name="De Vos L."/>
            <person name="Chen L."/>
            <person name="Duong T.A."/>
            <person name="Gao Y."/>
            <person name="Hammerbacher A."/>
            <person name="Kikkert J.R."/>
            <person name="Li Y."/>
            <person name="Li H."/>
            <person name="Li K."/>
            <person name="Li Q."/>
            <person name="Liu X."/>
            <person name="Ma X."/>
            <person name="Naidoo K."/>
            <person name="Pethybridge S.J."/>
            <person name="Sun J."/>
            <person name="Steenkamp E.T."/>
            <person name="van der Nest M.A."/>
            <person name="van Wyk S."/>
            <person name="Wingfield M.J."/>
            <person name="Xiong C."/>
            <person name="Yue Q."/>
            <person name="Zhang X."/>
        </authorList>
    </citation>
    <scope>NUCLEOTIDE SEQUENCE [LARGE SCALE GENOMIC DNA]</scope>
    <source>
        <strain evidence="4 5">BP6252</strain>
    </source>
</reference>
<feature type="chain" id="PRO_5017808591" description="Isochorismatase-like domain-containing protein" evidence="2">
    <location>
        <begin position="20"/>
        <end position="239"/>
    </location>
</feature>
<name>A0A3D8RUT9_9HELO</name>
<accession>A0A3D8RUT9</accession>
<dbReference type="OrthoDB" id="167809at2759"/>
<dbReference type="Pfam" id="PF00857">
    <property type="entry name" value="Isochorismatase"/>
    <property type="match status" value="1"/>
</dbReference>
<feature type="signal peptide" evidence="2">
    <location>
        <begin position="1"/>
        <end position="19"/>
    </location>
</feature>
<dbReference type="InterPro" id="IPR000868">
    <property type="entry name" value="Isochorismatase-like_dom"/>
</dbReference>
<gene>
    <name evidence="4" type="ORF">BP6252_05624</name>
</gene>
<dbReference type="SUPFAM" id="SSF52499">
    <property type="entry name" value="Isochorismatase-like hydrolases"/>
    <property type="match status" value="1"/>
</dbReference>
<evidence type="ECO:0000313" key="4">
    <source>
        <dbReference type="EMBL" id="RDW77571.1"/>
    </source>
</evidence>
<keyword evidence="5" id="KW-1185">Reference proteome</keyword>
<protein>
    <recommendedName>
        <fullName evidence="3">Isochorismatase-like domain-containing protein</fullName>
    </recommendedName>
</protein>
<evidence type="ECO:0000256" key="2">
    <source>
        <dbReference type="SAM" id="SignalP"/>
    </source>
</evidence>
<comment type="caution">
    <text evidence="4">The sequence shown here is derived from an EMBL/GenBank/DDBJ whole genome shotgun (WGS) entry which is preliminary data.</text>
</comment>
<dbReference type="PANTHER" id="PTHR43559">
    <property type="entry name" value="HYDROLASE YCAC-RELATED"/>
    <property type="match status" value="1"/>
</dbReference>
<sequence>MKFQAIATAVATLASVVTADGFKFERLDKNNAALLVVDHQIGLSQLVRDYTPTEFRNNILGHAALGKLFSLPTILTTSAQTGPNGELPKEIIEMHPNAPFIKRNGEVDAWDNADFRAAVEATNKTQIILGGITTDVCTSFLAMSLREAGYSVWANTDASGTFTDKLAADANRKMEQAGVHLLGGFAITMDLMRDWRNTPGTAEVLPYLDQYLTPYSLVARAHGDALENGTLVPSELSLL</sequence>
<evidence type="ECO:0000313" key="5">
    <source>
        <dbReference type="Proteomes" id="UP000256645"/>
    </source>
</evidence>
<dbReference type="AlphaFoldDB" id="A0A3D8RUT9"/>
<comment type="similarity">
    <text evidence="1">Belongs to the isochorismatase family.</text>
</comment>
<evidence type="ECO:0000256" key="1">
    <source>
        <dbReference type="ARBA" id="ARBA00006336"/>
    </source>
</evidence>
<evidence type="ECO:0000259" key="3">
    <source>
        <dbReference type="Pfam" id="PF00857"/>
    </source>
</evidence>
<dbReference type="PANTHER" id="PTHR43559:SF3">
    <property type="entry name" value="HYDROLASE YCAC-RELATED"/>
    <property type="match status" value="1"/>
</dbReference>